<dbReference type="AlphaFoldDB" id="A0AAQ0LW43"/>
<dbReference type="Proteomes" id="UP000285579">
    <property type="component" value="Unassembled WGS sequence"/>
</dbReference>
<reference evidence="1 2" key="1">
    <citation type="journal article" date="2016" name="Front. Microbiol.">
        <title>Comprehensive Phylogenetic Analysis of Bovine Non-aureus Staphylococci Species Based on Whole-Genome Sequencing.</title>
        <authorList>
            <person name="Naushad S."/>
            <person name="Barkema H.W."/>
            <person name="Luby C."/>
            <person name="Condas L.A."/>
            <person name="Nobrega D.B."/>
            <person name="Carson D.A."/>
            <person name="De Buck J."/>
        </authorList>
    </citation>
    <scope>NUCLEOTIDE SEQUENCE [LARGE SCALE GENOMIC DNA]</scope>
    <source>
        <strain evidence="1 2">SNUC 1349</strain>
    </source>
</reference>
<accession>A0AAQ0LW43</accession>
<proteinExistence type="predicted"/>
<protein>
    <submittedName>
        <fullName evidence="1">Uncharacterized protein</fullName>
    </submittedName>
</protein>
<comment type="caution">
    <text evidence="1">The sequence shown here is derived from an EMBL/GenBank/DDBJ whole genome shotgun (WGS) entry which is preliminary data.</text>
</comment>
<name>A0AAQ0LW43_STAXY</name>
<sequence length="81" mass="9404">MQDTFSKQFVTGRRIKMKCWECGFSTLKIVSKSCQDTKNYKICSIFTKCENCGGVDDFFINKDYYGYIDTQAKPLSGEWNL</sequence>
<dbReference type="RefSeq" id="WP_107510207.1">
    <property type="nucleotide sequence ID" value="NZ_QXUI01000044.1"/>
</dbReference>
<evidence type="ECO:0000313" key="1">
    <source>
        <dbReference type="EMBL" id="RIM90395.1"/>
    </source>
</evidence>
<evidence type="ECO:0000313" key="2">
    <source>
        <dbReference type="Proteomes" id="UP000285579"/>
    </source>
</evidence>
<gene>
    <name evidence="1" type="ORF">BU104_14510</name>
</gene>
<dbReference type="EMBL" id="QXUI01000044">
    <property type="protein sequence ID" value="RIM90395.1"/>
    <property type="molecule type" value="Genomic_DNA"/>
</dbReference>
<organism evidence="1 2">
    <name type="scientific">Staphylococcus xylosus</name>
    <dbReference type="NCBI Taxonomy" id="1288"/>
    <lineage>
        <taxon>Bacteria</taxon>
        <taxon>Bacillati</taxon>
        <taxon>Bacillota</taxon>
        <taxon>Bacilli</taxon>
        <taxon>Bacillales</taxon>
        <taxon>Staphylococcaceae</taxon>
        <taxon>Staphylococcus</taxon>
    </lineage>
</organism>